<dbReference type="SMART" id="SM00530">
    <property type="entry name" value="HTH_XRE"/>
    <property type="match status" value="1"/>
</dbReference>
<dbReference type="CDD" id="cd00093">
    <property type="entry name" value="HTH_XRE"/>
    <property type="match status" value="1"/>
</dbReference>
<gene>
    <name evidence="2" type="ORF">SAMN04487974_11485</name>
</gene>
<dbReference type="GO" id="GO:0003677">
    <property type="term" value="F:DNA binding"/>
    <property type="evidence" value="ECO:0007669"/>
    <property type="project" value="InterPro"/>
</dbReference>
<dbReference type="EMBL" id="FNCS01000014">
    <property type="protein sequence ID" value="SDG97374.1"/>
    <property type="molecule type" value="Genomic_DNA"/>
</dbReference>
<evidence type="ECO:0000313" key="2">
    <source>
        <dbReference type="EMBL" id="SDG97374.1"/>
    </source>
</evidence>
<dbReference type="OrthoDB" id="6386497at2"/>
<dbReference type="InterPro" id="IPR010982">
    <property type="entry name" value="Lambda_DNA-bd_dom_sf"/>
</dbReference>
<reference evidence="2 3" key="1">
    <citation type="submission" date="2016-10" db="EMBL/GenBank/DDBJ databases">
        <authorList>
            <person name="de Groot N.N."/>
        </authorList>
    </citation>
    <scope>NUCLEOTIDE SEQUENCE [LARGE SCALE GENOMIC DNA]</scope>
    <source>
        <strain evidence="2 3">CGMCC 1.10267</strain>
    </source>
</reference>
<dbReference type="Proteomes" id="UP000199495">
    <property type="component" value="Unassembled WGS sequence"/>
</dbReference>
<keyword evidence="3" id="KW-1185">Reference proteome</keyword>
<dbReference type="Pfam" id="PF01381">
    <property type="entry name" value="HTH_3"/>
    <property type="match status" value="1"/>
</dbReference>
<dbReference type="Gene3D" id="1.10.260.40">
    <property type="entry name" value="lambda repressor-like DNA-binding domains"/>
    <property type="match status" value="1"/>
</dbReference>
<evidence type="ECO:0000313" key="3">
    <source>
        <dbReference type="Proteomes" id="UP000199495"/>
    </source>
</evidence>
<proteinExistence type="predicted"/>
<accession>A0A1G7YLV6</accession>
<feature type="domain" description="HTH cro/C1-type" evidence="1">
    <location>
        <begin position="11"/>
        <end position="65"/>
    </location>
</feature>
<organism evidence="2 3">
    <name type="scientific">Pelagibacterium luteolum</name>
    <dbReference type="NCBI Taxonomy" id="440168"/>
    <lineage>
        <taxon>Bacteria</taxon>
        <taxon>Pseudomonadati</taxon>
        <taxon>Pseudomonadota</taxon>
        <taxon>Alphaproteobacteria</taxon>
        <taxon>Hyphomicrobiales</taxon>
        <taxon>Devosiaceae</taxon>
        <taxon>Pelagibacterium</taxon>
    </lineage>
</organism>
<name>A0A1G7YLV6_9HYPH</name>
<protein>
    <submittedName>
        <fullName evidence="2">Helix-turn-helix</fullName>
    </submittedName>
</protein>
<sequence>MKAGHDIPEALKEARARKGLSQRALGELTGLPQSHISKIESGAVDLQLSSLVQLARVLDLEVRLVPRKAVPAVDSVVRTTTPSVGTADQAQLHDSLRRVAEAANELTRLHLLPDAERLGDAAQLLQRVAIPPEDFTRVRKALDQLKPLQSLPFNTESYEAIAKRLNDPALQNALRNASHVLRNVRNNVVHKNTSDTRASVRPAYELNEEEDDA</sequence>
<dbReference type="RefSeq" id="WP_090598016.1">
    <property type="nucleotide sequence ID" value="NZ_FNCS01000014.1"/>
</dbReference>
<dbReference type="AlphaFoldDB" id="A0A1G7YLV6"/>
<evidence type="ECO:0000259" key="1">
    <source>
        <dbReference type="PROSITE" id="PS50943"/>
    </source>
</evidence>
<dbReference type="STRING" id="440168.SAMN04487974_11485"/>
<dbReference type="PROSITE" id="PS50943">
    <property type="entry name" value="HTH_CROC1"/>
    <property type="match status" value="1"/>
</dbReference>
<dbReference type="SUPFAM" id="SSF47413">
    <property type="entry name" value="lambda repressor-like DNA-binding domains"/>
    <property type="match status" value="1"/>
</dbReference>
<dbReference type="InterPro" id="IPR001387">
    <property type="entry name" value="Cro/C1-type_HTH"/>
</dbReference>